<organism evidence="4 5">
    <name type="scientific">Methanococcus voltae (strain ATCC BAA-1334 / A3)</name>
    <dbReference type="NCBI Taxonomy" id="456320"/>
    <lineage>
        <taxon>Archaea</taxon>
        <taxon>Methanobacteriati</taxon>
        <taxon>Methanobacteriota</taxon>
        <taxon>Methanomada group</taxon>
        <taxon>Methanococci</taxon>
        <taxon>Methanococcales</taxon>
        <taxon>Methanococcaceae</taxon>
        <taxon>Methanococcus</taxon>
    </lineage>
</organism>
<keyword evidence="2" id="KW-0472">Membrane</keyword>
<dbReference type="AlphaFoldDB" id="D7DSX0"/>
<feature type="transmembrane region" description="Helical" evidence="2">
    <location>
        <begin position="213"/>
        <end position="232"/>
    </location>
</feature>
<dbReference type="STRING" id="456320.Mvol_0571"/>
<evidence type="ECO:0000256" key="1">
    <source>
        <dbReference type="ARBA" id="ARBA00007458"/>
    </source>
</evidence>
<dbReference type="Pfam" id="PF04473">
    <property type="entry name" value="DUF553"/>
    <property type="match status" value="1"/>
</dbReference>
<comment type="similarity">
    <text evidence="1">Belongs to the UPF0252 family.</text>
</comment>
<gene>
    <name evidence="4" type="ordered locus">Mvol_0571</name>
</gene>
<dbReference type="InterPro" id="IPR007562">
    <property type="entry name" value="Transglutaminase-like_domain"/>
</dbReference>
<keyword evidence="5" id="KW-1185">Reference proteome</keyword>
<dbReference type="EMBL" id="CP002057">
    <property type="protein sequence ID" value="ADI36230.1"/>
    <property type="molecule type" value="Genomic_DNA"/>
</dbReference>
<dbReference type="Proteomes" id="UP000007722">
    <property type="component" value="Chromosome"/>
</dbReference>
<reference evidence="4 5" key="1">
    <citation type="submission" date="2010-05" db="EMBL/GenBank/DDBJ databases">
        <title>Complete sequence of Methanococcus voltae A3.</title>
        <authorList>
            <consortium name="US DOE Joint Genome Institute"/>
            <person name="Lucas S."/>
            <person name="Copeland A."/>
            <person name="Lapidus A."/>
            <person name="Cheng J.-F."/>
            <person name="Bruce D."/>
            <person name="Goodwin L."/>
            <person name="Pitluck S."/>
            <person name="Lowry S."/>
            <person name="Clum A."/>
            <person name="Land M."/>
            <person name="Hauser L."/>
            <person name="Kyrpides N."/>
            <person name="Mikhailova N."/>
            <person name="Whitman W.B."/>
            <person name="Woyke T."/>
        </authorList>
    </citation>
    <scope>NUCLEOTIDE SEQUENCE [LARGE SCALE GENOMIC DNA]</scope>
    <source>
        <strain evidence="5">ATCC BAA-1334 / A3</strain>
    </source>
</reference>
<keyword evidence="2" id="KW-0812">Transmembrane</keyword>
<name>D7DSX0_METV3</name>
<protein>
    <recommendedName>
        <fullName evidence="3">Transglutaminase-like domain-containing protein</fullName>
    </recommendedName>
</protein>
<dbReference type="HOGENOM" id="CLU_504925_0_0_2"/>
<keyword evidence="2" id="KW-1133">Transmembrane helix</keyword>
<evidence type="ECO:0000313" key="5">
    <source>
        <dbReference type="Proteomes" id="UP000007722"/>
    </source>
</evidence>
<dbReference type="KEGG" id="mvo:Mvol_0571"/>
<evidence type="ECO:0000259" key="3">
    <source>
        <dbReference type="Pfam" id="PF04473"/>
    </source>
</evidence>
<proteinExistence type="inferred from homology"/>
<sequence>MDEEIHTHSEIIRVIKPLMYYGEYEKVKALINRELAYNGSSGSMNMYYAYIEYINGNQETSKKYIENILNNSNRLYDSDEYIQYMIDNSKDKKTEFKNFYNEILYSNRYKQDVKEIEDEIDNYYTKKQNDKVVELIDILLNNKNYAKYIDVNYYRDFRNNLKGYSITKRDNIDKIKNRTDRQYQKISENKINKINKINKNNTKNKNSGSKNIFSIKNMGILAIIVLVAIVAVNQNTIISMFQNQDSTSYTHPKEEIYGYYDDYDNNNIINMYDYSKALLQPKYLNEIPKLSYLQSDNVLETTINLANFQAKNFEYNETRANQDDYGRPYTPFEMYMLKSGICADYTLYTAAYLLNSGYTPYIIELEEYGKEEKEGHSFTAIEYNNNYYAIDQVNTVFNLGNHLNNYDIENLTIYKVELENNETIVSIVQDTKDMTKKRYITPYMLNLATSNLNNDLENKGVKIDNNLTNEYLPLNYKSGEQINYYLEDLAPELKYNYYLIVENELEKHKGYKGVYTTFKNNIEDNSKEYPYILEINIGY</sequence>
<dbReference type="eggNOG" id="arCOG02164">
    <property type="taxonomic scope" value="Archaea"/>
</dbReference>
<feature type="domain" description="Transglutaminase-like" evidence="3">
    <location>
        <begin position="293"/>
        <end position="417"/>
    </location>
</feature>
<dbReference type="InParanoid" id="D7DSX0"/>
<evidence type="ECO:0000256" key="2">
    <source>
        <dbReference type="SAM" id="Phobius"/>
    </source>
</evidence>
<evidence type="ECO:0000313" key="4">
    <source>
        <dbReference type="EMBL" id="ADI36230.1"/>
    </source>
</evidence>
<accession>D7DSX0</accession>